<keyword evidence="3" id="KW-0762">Sugar transport</keyword>
<dbReference type="NCBIfam" id="TIGR00803">
    <property type="entry name" value="nst"/>
    <property type="match status" value="1"/>
</dbReference>
<evidence type="ECO:0000313" key="10">
    <source>
        <dbReference type="Proteomes" id="UP000027222"/>
    </source>
</evidence>
<evidence type="ECO:0000256" key="2">
    <source>
        <dbReference type="ARBA" id="ARBA00022448"/>
    </source>
</evidence>
<evidence type="ECO:0000256" key="8">
    <source>
        <dbReference type="SAM" id="Phobius"/>
    </source>
</evidence>
<keyword evidence="6 8" id="KW-0472">Membrane</keyword>
<dbReference type="PANTHER" id="PTHR10778:SF4">
    <property type="entry name" value="NUCLEOTIDE SUGAR TRANSPORTER SLC35B4"/>
    <property type="match status" value="1"/>
</dbReference>
<proteinExistence type="predicted"/>
<dbReference type="InterPro" id="IPR013657">
    <property type="entry name" value="SCL35B1-4/HUT1"/>
</dbReference>
<dbReference type="Pfam" id="PF08449">
    <property type="entry name" value="UAA"/>
    <property type="match status" value="1"/>
</dbReference>
<protein>
    <recommendedName>
        <fullName evidence="11">Sugar phosphate transporter domain-containing protein</fullName>
    </recommendedName>
</protein>
<feature type="transmembrane region" description="Helical" evidence="8">
    <location>
        <begin position="51"/>
        <end position="71"/>
    </location>
</feature>
<keyword evidence="5 8" id="KW-1133">Transmembrane helix</keyword>
<dbReference type="SUPFAM" id="SSF103481">
    <property type="entry name" value="Multidrug resistance efflux transporter EmrE"/>
    <property type="match status" value="1"/>
</dbReference>
<evidence type="ECO:0000256" key="5">
    <source>
        <dbReference type="ARBA" id="ARBA00022989"/>
    </source>
</evidence>
<name>A0A067TJX0_GALM3</name>
<feature type="transmembrane region" description="Helical" evidence="8">
    <location>
        <begin position="250"/>
        <end position="269"/>
    </location>
</feature>
<dbReference type="InterPro" id="IPR037185">
    <property type="entry name" value="EmrE-like"/>
</dbReference>
<evidence type="ECO:0000313" key="9">
    <source>
        <dbReference type="EMBL" id="KDR82637.1"/>
    </source>
</evidence>
<dbReference type="AlphaFoldDB" id="A0A067TJX0"/>
<keyword evidence="2" id="KW-0813">Transport</keyword>
<keyword evidence="10" id="KW-1185">Reference proteome</keyword>
<evidence type="ECO:0008006" key="11">
    <source>
        <dbReference type="Google" id="ProtNLM"/>
    </source>
</evidence>
<feature type="transmembrane region" description="Helical" evidence="8">
    <location>
        <begin position="218"/>
        <end position="238"/>
    </location>
</feature>
<dbReference type="GO" id="GO:0005464">
    <property type="term" value="F:UDP-xylose transmembrane transporter activity"/>
    <property type="evidence" value="ECO:0007669"/>
    <property type="project" value="TreeGrafter"/>
</dbReference>
<evidence type="ECO:0000256" key="4">
    <source>
        <dbReference type="ARBA" id="ARBA00022692"/>
    </source>
</evidence>
<keyword evidence="4 8" id="KW-0812">Transmembrane</keyword>
<feature type="transmembrane region" description="Helical" evidence="8">
    <location>
        <begin position="321"/>
        <end position="340"/>
    </location>
</feature>
<evidence type="ECO:0000256" key="7">
    <source>
        <dbReference type="SAM" id="MobiDB-lite"/>
    </source>
</evidence>
<dbReference type="GO" id="GO:0005789">
    <property type="term" value="C:endoplasmic reticulum membrane"/>
    <property type="evidence" value="ECO:0007669"/>
    <property type="project" value="TreeGrafter"/>
</dbReference>
<dbReference type="EMBL" id="KL142369">
    <property type="protein sequence ID" value="KDR82637.1"/>
    <property type="molecule type" value="Genomic_DNA"/>
</dbReference>
<dbReference type="GO" id="GO:0005462">
    <property type="term" value="F:UDP-N-acetylglucosamine transmembrane transporter activity"/>
    <property type="evidence" value="ECO:0007669"/>
    <property type="project" value="TreeGrafter"/>
</dbReference>
<reference evidence="10" key="1">
    <citation type="journal article" date="2014" name="Proc. Natl. Acad. Sci. U.S.A.">
        <title>Extensive sampling of basidiomycete genomes demonstrates inadequacy of the white-rot/brown-rot paradigm for wood decay fungi.</title>
        <authorList>
            <person name="Riley R."/>
            <person name="Salamov A.A."/>
            <person name="Brown D.W."/>
            <person name="Nagy L.G."/>
            <person name="Floudas D."/>
            <person name="Held B.W."/>
            <person name="Levasseur A."/>
            <person name="Lombard V."/>
            <person name="Morin E."/>
            <person name="Otillar R."/>
            <person name="Lindquist E.A."/>
            <person name="Sun H."/>
            <person name="LaButti K.M."/>
            <person name="Schmutz J."/>
            <person name="Jabbour D."/>
            <person name="Luo H."/>
            <person name="Baker S.E."/>
            <person name="Pisabarro A.G."/>
            <person name="Walton J.D."/>
            <person name="Blanchette R.A."/>
            <person name="Henrissat B."/>
            <person name="Martin F."/>
            <person name="Cullen D."/>
            <person name="Hibbett D.S."/>
            <person name="Grigoriev I.V."/>
        </authorList>
    </citation>
    <scope>NUCLEOTIDE SEQUENCE [LARGE SCALE GENOMIC DNA]</scope>
    <source>
        <strain evidence="10">CBS 339.88</strain>
    </source>
</reference>
<feature type="transmembrane region" description="Helical" evidence="8">
    <location>
        <begin position="289"/>
        <end position="309"/>
    </location>
</feature>
<dbReference type="GO" id="GO:0000139">
    <property type="term" value="C:Golgi membrane"/>
    <property type="evidence" value="ECO:0007669"/>
    <property type="project" value="TreeGrafter"/>
</dbReference>
<accession>A0A067TJX0</accession>
<feature type="transmembrane region" description="Helical" evidence="8">
    <location>
        <begin position="346"/>
        <end position="364"/>
    </location>
</feature>
<feature type="transmembrane region" description="Helical" evidence="8">
    <location>
        <begin position="149"/>
        <end position="170"/>
    </location>
</feature>
<gene>
    <name evidence="9" type="ORF">GALMADRAFT_238079</name>
</gene>
<dbReference type="PANTHER" id="PTHR10778">
    <property type="entry name" value="SOLUTE CARRIER FAMILY 35 MEMBER B"/>
    <property type="match status" value="1"/>
</dbReference>
<dbReference type="Proteomes" id="UP000027222">
    <property type="component" value="Unassembled WGS sequence"/>
</dbReference>
<evidence type="ECO:0000256" key="3">
    <source>
        <dbReference type="ARBA" id="ARBA00022597"/>
    </source>
</evidence>
<evidence type="ECO:0000256" key="6">
    <source>
        <dbReference type="ARBA" id="ARBA00023136"/>
    </source>
</evidence>
<evidence type="ECO:0000256" key="1">
    <source>
        <dbReference type="ARBA" id="ARBA00004127"/>
    </source>
</evidence>
<comment type="subcellular location">
    <subcellularLocation>
        <location evidence="1">Endomembrane system</location>
        <topology evidence="1">Multi-pass membrane protein</topology>
    </subcellularLocation>
</comment>
<dbReference type="OrthoDB" id="999962at2759"/>
<dbReference type="HOGENOM" id="CLU_033007_1_1_1"/>
<feature type="region of interest" description="Disordered" evidence="7">
    <location>
        <begin position="1"/>
        <end position="28"/>
    </location>
</feature>
<feature type="transmembrane region" description="Helical" evidence="8">
    <location>
        <begin position="177"/>
        <end position="198"/>
    </location>
</feature>
<sequence>MSARRRNAKTPRTTVPGRGGTGLPEAANEVNGTQFQGKETPRVGLFQLAPALFDFYSALTMVFGGCCSNVVAYEQLLNINPRIGSALTFSQMLFITAQTLPSFLTVQKTSFLPQLKPRQVPLSQWALQVLVLTSGSLLNNWAFAYNVPLTIFIVFRSAGLPVSMVFGYLILKKRYSLMQLSSIIIVTAGVILVTLSRTTPGTLSNTSKLTSPEDLKKYFIGISMMTVSLFCTGFLGLLQERTYAKYGPCWREGVFYTHLLSLPIFLFLGRDIKQGIVSLSNPASTSSTALAFMILIGNLVTQLICVSGVNQLASQVSSVSTNIALTARKALSLCLSIWWFGNDWNSQLGVGAFMVFFGSFLYTIKGIHRDKK</sequence>
<organism evidence="9 10">
    <name type="scientific">Galerina marginata (strain CBS 339.88)</name>
    <dbReference type="NCBI Taxonomy" id="685588"/>
    <lineage>
        <taxon>Eukaryota</taxon>
        <taxon>Fungi</taxon>
        <taxon>Dikarya</taxon>
        <taxon>Basidiomycota</taxon>
        <taxon>Agaricomycotina</taxon>
        <taxon>Agaricomycetes</taxon>
        <taxon>Agaricomycetidae</taxon>
        <taxon>Agaricales</taxon>
        <taxon>Agaricineae</taxon>
        <taxon>Strophariaceae</taxon>
        <taxon>Galerina</taxon>
    </lineage>
</organism>